<proteinExistence type="predicted"/>
<accession>W6UTH0</accession>
<gene>
    <name evidence="2" type="ORF">EGR_00538</name>
</gene>
<dbReference type="AlphaFoldDB" id="W6UTH0"/>
<feature type="region of interest" description="Disordered" evidence="1">
    <location>
        <begin position="1"/>
        <end position="20"/>
    </location>
</feature>
<dbReference type="KEGG" id="egl:EGR_00538"/>
<dbReference type="RefSeq" id="XP_024355784.1">
    <property type="nucleotide sequence ID" value="XM_024489787.1"/>
</dbReference>
<reference evidence="2 3" key="1">
    <citation type="journal article" date="2013" name="Nat. Genet.">
        <title>The genome of the hydatid tapeworm Echinococcus granulosus.</title>
        <authorList>
            <person name="Zheng H."/>
            <person name="Zhang W."/>
            <person name="Zhang L."/>
            <person name="Zhang Z."/>
            <person name="Li J."/>
            <person name="Lu G."/>
            <person name="Zhu Y."/>
            <person name="Wang Y."/>
            <person name="Huang Y."/>
            <person name="Liu J."/>
            <person name="Kang H."/>
            <person name="Chen J."/>
            <person name="Wang L."/>
            <person name="Chen A."/>
            <person name="Yu S."/>
            <person name="Gao Z."/>
            <person name="Jin L."/>
            <person name="Gu W."/>
            <person name="Wang Z."/>
            <person name="Zhao L."/>
            <person name="Shi B."/>
            <person name="Wen H."/>
            <person name="Lin R."/>
            <person name="Jones M.K."/>
            <person name="Brejova B."/>
            <person name="Vinar T."/>
            <person name="Zhao G."/>
            <person name="McManus D.P."/>
            <person name="Chen Z."/>
            <person name="Zhou Y."/>
            <person name="Wang S."/>
        </authorList>
    </citation>
    <scope>NUCLEOTIDE SEQUENCE [LARGE SCALE GENOMIC DNA]</scope>
</reference>
<comment type="caution">
    <text evidence="2">The sequence shown here is derived from an EMBL/GenBank/DDBJ whole genome shotgun (WGS) entry which is preliminary data.</text>
</comment>
<organism evidence="2 3">
    <name type="scientific">Echinococcus granulosus</name>
    <name type="common">Hydatid tapeworm</name>
    <dbReference type="NCBI Taxonomy" id="6210"/>
    <lineage>
        <taxon>Eukaryota</taxon>
        <taxon>Metazoa</taxon>
        <taxon>Spiralia</taxon>
        <taxon>Lophotrochozoa</taxon>
        <taxon>Platyhelminthes</taxon>
        <taxon>Cestoda</taxon>
        <taxon>Eucestoda</taxon>
        <taxon>Cyclophyllidea</taxon>
        <taxon>Taeniidae</taxon>
        <taxon>Echinococcus</taxon>
        <taxon>Echinococcus granulosus group</taxon>
    </lineage>
</organism>
<evidence type="ECO:0000256" key="1">
    <source>
        <dbReference type="SAM" id="MobiDB-lite"/>
    </source>
</evidence>
<name>W6UTH0_ECHGR</name>
<dbReference type="CTD" id="36336253"/>
<dbReference type="EMBL" id="APAU02000002">
    <property type="protein sequence ID" value="EUB64588.1"/>
    <property type="molecule type" value="Genomic_DNA"/>
</dbReference>
<evidence type="ECO:0000313" key="3">
    <source>
        <dbReference type="Proteomes" id="UP000019149"/>
    </source>
</evidence>
<dbReference type="Proteomes" id="UP000019149">
    <property type="component" value="Unassembled WGS sequence"/>
</dbReference>
<keyword evidence="3" id="KW-1185">Reference proteome</keyword>
<sequence length="213" mass="24724">MDLTEEVGKPLGNGNSPNPTLFQNPGILKSQRQNKECTKYFKFWKGKHLPKSICAYHHTKSKFLFQQTWWVLFLSTETSKIMGIFFLEASPPTWKVITWKVIAQWWRRYNKFTLLALPTHRFLLCKRSQLLTPVLLSEDQKCEDKGATIRKGKKYSLTFNFMLGVKKLLPQLLLTLVKSPEPSSVEASLDFACARKVVKKLRNFLNLQSSRNI</sequence>
<dbReference type="GeneID" id="36336253"/>
<evidence type="ECO:0000313" key="2">
    <source>
        <dbReference type="EMBL" id="EUB64588.1"/>
    </source>
</evidence>
<protein>
    <submittedName>
        <fullName evidence="2">Uncharacterized protein</fullName>
    </submittedName>
</protein>